<dbReference type="Gene3D" id="3.40.50.970">
    <property type="match status" value="2"/>
</dbReference>
<evidence type="ECO:0000256" key="1">
    <source>
        <dbReference type="ARBA" id="ARBA00007812"/>
    </source>
</evidence>
<dbReference type="PANTHER" id="PTHR42981:SF2">
    <property type="entry name" value="PYRUVATE DEHYDROGENASE [UBIQUINONE]"/>
    <property type="match status" value="1"/>
</dbReference>
<dbReference type="GO" id="GO:0030976">
    <property type="term" value="F:thiamine pyrophosphate binding"/>
    <property type="evidence" value="ECO:0007669"/>
    <property type="project" value="InterPro"/>
</dbReference>
<dbReference type="NCBIfam" id="NF006129">
    <property type="entry name" value="PRK08273.1"/>
    <property type="match status" value="1"/>
</dbReference>
<reference evidence="7 8" key="1">
    <citation type="submission" date="2020-07" db="EMBL/GenBank/DDBJ databases">
        <title>Sequencing the genomes of 1000 actinobacteria strains.</title>
        <authorList>
            <person name="Klenk H.-P."/>
        </authorList>
    </citation>
    <scope>NUCLEOTIDE SEQUENCE [LARGE SCALE GENOMIC DNA]</scope>
    <source>
        <strain evidence="7 8">DSM 26154</strain>
    </source>
</reference>
<dbReference type="InterPro" id="IPR012000">
    <property type="entry name" value="Thiamin_PyroP_enz_cen_dom"/>
</dbReference>
<dbReference type="InterPro" id="IPR012001">
    <property type="entry name" value="Thiamin_PyroP_enz_TPP-bd_dom"/>
</dbReference>
<dbReference type="SUPFAM" id="SSF52467">
    <property type="entry name" value="DHS-like NAD/FAD-binding domain"/>
    <property type="match status" value="1"/>
</dbReference>
<evidence type="ECO:0000259" key="4">
    <source>
        <dbReference type="Pfam" id="PF00205"/>
    </source>
</evidence>
<dbReference type="PANTHER" id="PTHR42981">
    <property type="entry name" value="PYRUVATE DEHYDROGENASE [UBIQUINONE]"/>
    <property type="match status" value="1"/>
</dbReference>
<dbReference type="GO" id="GO:0000287">
    <property type="term" value="F:magnesium ion binding"/>
    <property type="evidence" value="ECO:0007669"/>
    <property type="project" value="InterPro"/>
</dbReference>
<dbReference type="CDD" id="cd02014">
    <property type="entry name" value="TPP_POX"/>
    <property type="match status" value="1"/>
</dbReference>
<dbReference type="InterPro" id="IPR011766">
    <property type="entry name" value="TPP_enzyme_TPP-bd"/>
</dbReference>
<dbReference type="EMBL" id="JACCAE010000001">
    <property type="protein sequence ID" value="NYF98125.1"/>
    <property type="molecule type" value="Genomic_DNA"/>
</dbReference>
<dbReference type="InterPro" id="IPR047212">
    <property type="entry name" value="TPP_POXB-like"/>
</dbReference>
<keyword evidence="7" id="KW-0560">Oxidoreductase</keyword>
<dbReference type="Proteomes" id="UP000554054">
    <property type="component" value="Unassembled WGS sequence"/>
</dbReference>
<evidence type="ECO:0000313" key="7">
    <source>
        <dbReference type="EMBL" id="NYF98125.1"/>
    </source>
</evidence>
<keyword evidence="7" id="KW-0670">Pyruvate</keyword>
<evidence type="ECO:0000256" key="3">
    <source>
        <dbReference type="RuleBase" id="RU362132"/>
    </source>
</evidence>
<dbReference type="InterPro" id="IPR029061">
    <property type="entry name" value="THDP-binding"/>
</dbReference>
<dbReference type="RefSeq" id="WP_185990974.1">
    <property type="nucleotide sequence ID" value="NZ_JACCAE010000001.1"/>
</dbReference>
<feature type="domain" description="Thiamine pyrophosphate enzyme central" evidence="4">
    <location>
        <begin position="200"/>
        <end position="330"/>
    </location>
</feature>
<evidence type="ECO:0000313" key="8">
    <source>
        <dbReference type="Proteomes" id="UP000554054"/>
    </source>
</evidence>
<comment type="similarity">
    <text evidence="1 3">Belongs to the TPP enzyme family.</text>
</comment>
<dbReference type="GO" id="GO:0052737">
    <property type="term" value="F:pyruvate dehydrogenase (quinone) activity"/>
    <property type="evidence" value="ECO:0007669"/>
    <property type="project" value="UniProtKB-EC"/>
</dbReference>
<evidence type="ECO:0000256" key="2">
    <source>
        <dbReference type="ARBA" id="ARBA00023052"/>
    </source>
</evidence>
<proteinExistence type="inferred from homology"/>
<dbReference type="EC" id="1.2.5.1" evidence="7"/>
<organism evidence="7 8">
    <name type="scientific">Janibacter cremeus</name>
    <dbReference type="NCBI Taxonomy" id="1285192"/>
    <lineage>
        <taxon>Bacteria</taxon>
        <taxon>Bacillati</taxon>
        <taxon>Actinomycetota</taxon>
        <taxon>Actinomycetes</taxon>
        <taxon>Micrococcales</taxon>
        <taxon>Intrasporangiaceae</taxon>
        <taxon>Janibacter</taxon>
    </lineage>
</organism>
<dbReference type="SUPFAM" id="SSF52518">
    <property type="entry name" value="Thiamin diphosphate-binding fold (THDP-binding)"/>
    <property type="match status" value="2"/>
</dbReference>
<keyword evidence="2 3" id="KW-0786">Thiamine pyrophosphate</keyword>
<dbReference type="CDD" id="cd07039">
    <property type="entry name" value="TPP_PYR_POX"/>
    <property type="match status" value="1"/>
</dbReference>
<sequence>MSSTVSEFVIDRLIEWDLHRFYGYPGDGIGGFDGALESGEADGKAFRYIRPTHEEVASFLACAHAKFTGEVGVCIATSGPGAVHLLNGLYDAKMDNQPVVAIVGQQGRVSLGSHAQQEMDLEAVFADVAGYCQTVLTPAHAQTVVDRAVRIAAAQRCPTVVILPADVQTLEMVEPPLEHWVSRTGVGYSSTALVPPEDELRRAAEVLGSGSKVAMLVGQGARGATDEVIAVAERLGAGVATALLGKDVLPGDLPYHTQQLGLLGSLPSYEMMQDCDTLLMIGTNFPYAEFLPETGQARGVQIDLSPGHLSLRYPMEVNLGGDAKATLTALLPHLEQTDDLDWQKHVVDGMRQWEEVTAQEAAVEADPINPRRVYQALNDRLPHNAIVTADAGSTADWYGHHLRLGPEMSGNLSGMLASMLAAMPYALAAKFAHPHRPVVCTIGDGAFQMLGMNELLTVKRHWQEWEDPRFIVLVLHNDDLTQVSWEMREAGDPRYDTSQLVEDMDYAGYAELLGLRGITVERPEDVEKAWDEAFAADRPVVLDVRTDPNVPPLPAHISFDQAKGFLAALAKGDPARASVVRDSARAVAAELFAKAKEAVGSDDENRPTRR</sequence>
<dbReference type="Gene3D" id="3.40.50.1220">
    <property type="entry name" value="TPP-binding domain"/>
    <property type="match status" value="1"/>
</dbReference>
<dbReference type="Pfam" id="PF00205">
    <property type="entry name" value="TPP_enzyme_M"/>
    <property type="match status" value="1"/>
</dbReference>
<dbReference type="AlphaFoldDB" id="A0A852VWH4"/>
<comment type="caution">
    <text evidence="7">The sequence shown here is derived from an EMBL/GenBank/DDBJ whole genome shotgun (WGS) entry which is preliminary data.</text>
</comment>
<gene>
    <name evidence="7" type="ORF">BJY20_001517</name>
</gene>
<keyword evidence="8" id="KW-1185">Reference proteome</keyword>
<dbReference type="InterPro" id="IPR047210">
    <property type="entry name" value="TPP_PYR_POXB-like"/>
</dbReference>
<name>A0A852VWH4_9MICO</name>
<dbReference type="InterPro" id="IPR029035">
    <property type="entry name" value="DHS-like_NAD/FAD-binding_dom"/>
</dbReference>
<protein>
    <submittedName>
        <fullName evidence="7">Pyruvate dehydrogenase (Quinone)</fullName>
        <ecNumber evidence="7">1.2.5.1</ecNumber>
    </submittedName>
</protein>
<feature type="domain" description="Thiamine pyrophosphate enzyme TPP-binding" evidence="5">
    <location>
        <begin position="390"/>
        <end position="544"/>
    </location>
</feature>
<dbReference type="Pfam" id="PF02775">
    <property type="entry name" value="TPP_enzyme_C"/>
    <property type="match status" value="1"/>
</dbReference>
<dbReference type="Pfam" id="PF02776">
    <property type="entry name" value="TPP_enzyme_N"/>
    <property type="match status" value="1"/>
</dbReference>
<evidence type="ECO:0000259" key="6">
    <source>
        <dbReference type="Pfam" id="PF02776"/>
    </source>
</evidence>
<accession>A0A852VWH4</accession>
<feature type="domain" description="Thiamine pyrophosphate enzyme N-terminal TPP-binding" evidence="6">
    <location>
        <begin position="4"/>
        <end position="122"/>
    </location>
</feature>
<evidence type="ECO:0000259" key="5">
    <source>
        <dbReference type="Pfam" id="PF02775"/>
    </source>
</evidence>
<dbReference type="InterPro" id="IPR047211">
    <property type="entry name" value="POXB-like"/>
</dbReference>